<comment type="pathway">
    <text evidence="2">Siderophore biosynthesis; enterobactin biosynthesis.</text>
</comment>
<dbReference type="RefSeq" id="WP_390189143.1">
    <property type="nucleotide sequence ID" value="NZ_JBHMEP010000001.1"/>
</dbReference>
<keyword evidence="7" id="KW-0259">Enterobactin biosynthesis</keyword>
<name>A0ABV5HHD3_9VIBR</name>
<sequence>MGFIQAYPQYQLGGEMLYCCQFASHLWTPKHERLLSKPEYRGLRSAVNSRKAEFVAGRMAAQCALSSIGIDDHVVAIGQHRAPVWPKGVCGSIAHTQRLAVSVARFDAEHQGLGVDVESMIDSKTASAIKTLLASDEEYALYHRQLGSAAQFITLLFSAKESVFKAVYPQVHCYLEFHHAKVLSVTDNQLRVRVECSQLSIELDVYYQWLNTTLLTLAKWG</sequence>
<keyword evidence="6 14" id="KW-0808">Transferase</keyword>
<evidence type="ECO:0000256" key="6">
    <source>
        <dbReference type="ARBA" id="ARBA00022679"/>
    </source>
</evidence>
<evidence type="ECO:0000256" key="9">
    <source>
        <dbReference type="ARBA" id="ARBA00031996"/>
    </source>
</evidence>
<evidence type="ECO:0000256" key="1">
    <source>
        <dbReference type="ARBA" id="ARBA00003937"/>
    </source>
</evidence>
<evidence type="ECO:0000256" key="10">
    <source>
        <dbReference type="ARBA" id="ARBA00049176"/>
    </source>
</evidence>
<dbReference type="EMBL" id="JBHMEP010000001">
    <property type="protein sequence ID" value="MFB9133633.1"/>
    <property type="molecule type" value="Genomic_DNA"/>
</dbReference>
<comment type="subunit">
    <text evidence="4">EntB, EntD, EntE, and EntF form a multienzyme complex called enterobactin synthase.</text>
</comment>
<dbReference type="Pfam" id="PF17837">
    <property type="entry name" value="4PPT_N"/>
    <property type="match status" value="1"/>
</dbReference>
<proteinExistence type="inferred from homology"/>
<reference evidence="14 15" key="1">
    <citation type="submission" date="2024-09" db="EMBL/GenBank/DDBJ databases">
        <authorList>
            <person name="Sun Q."/>
            <person name="Mori K."/>
        </authorList>
    </citation>
    <scope>NUCLEOTIDE SEQUENCE [LARGE SCALE GENOMIC DNA]</scope>
    <source>
        <strain evidence="14 15">CECT 8064</strain>
    </source>
</reference>
<evidence type="ECO:0000256" key="11">
    <source>
        <dbReference type="ARBA" id="ARBA00049191"/>
    </source>
</evidence>
<dbReference type="SUPFAM" id="SSF56214">
    <property type="entry name" value="4'-phosphopantetheinyl transferase"/>
    <property type="match status" value="1"/>
</dbReference>
<dbReference type="Gene3D" id="3.90.470.20">
    <property type="entry name" value="4'-phosphopantetheinyl transferase domain"/>
    <property type="match status" value="1"/>
</dbReference>
<comment type="catalytic activity">
    <reaction evidence="10">
        <text>apo-[aryl-carrier protein] + CoA = holo-[aryl-carrier protein] + adenosine 3',5'-bisphosphate + H(+)</text>
        <dbReference type="Rhea" id="RHEA:48404"/>
        <dbReference type="Rhea" id="RHEA-COMP:15903"/>
        <dbReference type="Rhea" id="RHEA-COMP:17557"/>
        <dbReference type="ChEBI" id="CHEBI:15378"/>
        <dbReference type="ChEBI" id="CHEBI:29999"/>
        <dbReference type="ChEBI" id="CHEBI:57287"/>
        <dbReference type="ChEBI" id="CHEBI:58343"/>
        <dbReference type="ChEBI" id="CHEBI:64479"/>
    </reaction>
</comment>
<dbReference type="Pfam" id="PF01648">
    <property type="entry name" value="ACPS"/>
    <property type="match status" value="1"/>
</dbReference>
<evidence type="ECO:0000256" key="4">
    <source>
        <dbReference type="ARBA" id="ARBA00011503"/>
    </source>
</evidence>
<evidence type="ECO:0000256" key="5">
    <source>
        <dbReference type="ARBA" id="ARBA00019087"/>
    </source>
</evidence>
<evidence type="ECO:0000313" key="15">
    <source>
        <dbReference type="Proteomes" id="UP001589645"/>
    </source>
</evidence>
<dbReference type="InterPro" id="IPR008278">
    <property type="entry name" value="4-PPantetheinyl_Trfase_dom"/>
</dbReference>
<dbReference type="PRINTS" id="PR01399">
    <property type="entry name" value="ENTSNTHTASED"/>
</dbReference>
<evidence type="ECO:0000256" key="2">
    <source>
        <dbReference type="ARBA" id="ARBA00004993"/>
    </source>
</evidence>
<organism evidence="14 15">
    <name type="scientific">Vibrio olivae</name>
    <dbReference type="NCBI Taxonomy" id="1243002"/>
    <lineage>
        <taxon>Bacteria</taxon>
        <taxon>Pseudomonadati</taxon>
        <taxon>Pseudomonadota</taxon>
        <taxon>Gammaproteobacteria</taxon>
        <taxon>Vibrionales</taxon>
        <taxon>Vibrionaceae</taxon>
        <taxon>Vibrio</taxon>
    </lineage>
</organism>
<dbReference type="InterPro" id="IPR041354">
    <property type="entry name" value="4PPT_N"/>
</dbReference>
<dbReference type="InterPro" id="IPR037143">
    <property type="entry name" value="4-PPantetheinyl_Trfase_dom_sf"/>
</dbReference>
<dbReference type="GO" id="GO:0016740">
    <property type="term" value="F:transferase activity"/>
    <property type="evidence" value="ECO:0007669"/>
    <property type="project" value="UniProtKB-KW"/>
</dbReference>
<comment type="catalytic activity">
    <reaction evidence="11">
        <text>apo-[peptidyl-carrier protein] + CoA = holo-[peptidyl-carrier protein] + adenosine 3',5'-bisphosphate + H(+)</text>
        <dbReference type="Rhea" id="RHEA:46228"/>
        <dbReference type="Rhea" id="RHEA-COMP:11479"/>
        <dbReference type="Rhea" id="RHEA-COMP:11480"/>
        <dbReference type="ChEBI" id="CHEBI:15378"/>
        <dbReference type="ChEBI" id="CHEBI:29999"/>
        <dbReference type="ChEBI" id="CHEBI:57287"/>
        <dbReference type="ChEBI" id="CHEBI:58343"/>
        <dbReference type="ChEBI" id="CHEBI:64479"/>
    </reaction>
</comment>
<feature type="domain" description="4'-phosphopantetheinyl transferase" evidence="12">
    <location>
        <begin position="112"/>
        <end position="202"/>
    </location>
</feature>
<evidence type="ECO:0000256" key="7">
    <source>
        <dbReference type="ARBA" id="ARBA00023191"/>
    </source>
</evidence>
<keyword evidence="15" id="KW-1185">Reference proteome</keyword>
<comment type="caution">
    <text evidence="14">The sequence shown here is derived from an EMBL/GenBank/DDBJ whole genome shotgun (WGS) entry which is preliminary data.</text>
</comment>
<evidence type="ECO:0000256" key="8">
    <source>
        <dbReference type="ARBA" id="ARBA00029894"/>
    </source>
</evidence>
<dbReference type="InterPro" id="IPR003542">
    <property type="entry name" value="Enbac_synth_compD-like"/>
</dbReference>
<dbReference type="Proteomes" id="UP001589645">
    <property type="component" value="Unassembled WGS sequence"/>
</dbReference>
<protein>
    <recommendedName>
        <fullName evidence="5">Enterobactin synthase component D</fullName>
    </recommendedName>
    <alternativeName>
        <fullName evidence="8">4'-phosphopantetheinyl transferase EntD</fullName>
    </alternativeName>
    <alternativeName>
        <fullName evidence="9">Enterochelin synthase D</fullName>
    </alternativeName>
</protein>
<evidence type="ECO:0000256" key="3">
    <source>
        <dbReference type="ARBA" id="ARBA00008342"/>
    </source>
</evidence>
<evidence type="ECO:0000313" key="14">
    <source>
        <dbReference type="EMBL" id="MFB9133633.1"/>
    </source>
</evidence>
<evidence type="ECO:0000259" key="12">
    <source>
        <dbReference type="Pfam" id="PF01648"/>
    </source>
</evidence>
<accession>A0ABV5HHD3</accession>
<feature type="domain" description="4'-phosphopantetheinyl transferase N-terminal" evidence="13">
    <location>
        <begin position="43"/>
        <end position="104"/>
    </location>
</feature>
<comment type="function">
    <text evidence="1">Involved in the biosynthesis of the siderophore enterobactin (enterochelin), which is a macrocyclic trimeric lactone of N-(2,3-dihydroxybenzoyl)-serine. The serine trilactone serves as a scaffolding for the three catechol functionalities that provide hexadentate coordination for the tightly ligated iron(2+) atoms. Plays an essential role in the assembly of the enterobactin by catalyzing the transfer of the 4'-phosphopantetheine (Ppant) moiety from coenzyme A to the apo-domains of both EntB (ArCP domain) and EntF (PCP domain) to yield their holo-forms which make them competent for the activation of 2,3-dihydroxybenzoate (DHB) and L-serine, respectively.</text>
</comment>
<dbReference type="PANTHER" id="PTHR38096">
    <property type="entry name" value="ENTEROBACTIN SYNTHASE COMPONENT D"/>
    <property type="match status" value="1"/>
</dbReference>
<comment type="similarity">
    <text evidence="3">Belongs to the P-Pant transferase superfamily. EntD family.</text>
</comment>
<evidence type="ECO:0000259" key="13">
    <source>
        <dbReference type="Pfam" id="PF17837"/>
    </source>
</evidence>
<gene>
    <name evidence="14" type="ORF">ACFFUV_01455</name>
</gene>
<dbReference type="PANTHER" id="PTHR38096:SF1">
    <property type="entry name" value="ENTEROBACTIN SYNTHASE COMPONENT D"/>
    <property type="match status" value="1"/>
</dbReference>